<dbReference type="PANTHER" id="PTHR11157:SF157">
    <property type="entry name" value="ELONGATION OF FATTY ACIDS PROTEIN 3"/>
    <property type="match status" value="1"/>
</dbReference>
<evidence type="ECO:0000256" key="8">
    <source>
        <dbReference type="ARBA" id="ARBA00023136"/>
    </source>
</evidence>
<evidence type="ECO:0000256" key="9">
    <source>
        <dbReference type="ARBA" id="ARBA00023160"/>
    </source>
</evidence>
<dbReference type="OrthoDB" id="434092at2759"/>
<feature type="region of interest" description="Disordered" evidence="11">
    <location>
        <begin position="355"/>
        <end position="379"/>
    </location>
</feature>
<dbReference type="Gene3D" id="6.10.250.2890">
    <property type="match status" value="1"/>
</dbReference>
<dbReference type="PROSITE" id="PS01188">
    <property type="entry name" value="ELO"/>
    <property type="match status" value="1"/>
</dbReference>
<feature type="transmembrane region" description="Helical" evidence="10">
    <location>
        <begin position="239"/>
        <end position="258"/>
    </location>
</feature>
<keyword evidence="6 10" id="KW-1133">Transmembrane helix</keyword>
<dbReference type="InterPro" id="IPR030457">
    <property type="entry name" value="ELO_CS"/>
</dbReference>
<evidence type="ECO:0000256" key="2">
    <source>
        <dbReference type="ARBA" id="ARBA00022516"/>
    </source>
</evidence>
<proteinExistence type="inferred from homology"/>
<evidence type="ECO:0000256" key="10">
    <source>
        <dbReference type="RuleBase" id="RU361115"/>
    </source>
</evidence>
<evidence type="ECO:0000256" key="11">
    <source>
        <dbReference type="SAM" id="MobiDB-lite"/>
    </source>
</evidence>
<keyword evidence="4 10" id="KW-0812">Transmembrane</keyword>
<evidence type="ECO:0000256" key="1">
    <source>
        <dbReference type="ARBA" id="ARBA00004141"/>
    </source>
</evidence>
<accession>A0A1G4KNC9</accession>
<dbReference type="GO" id="GO:0042761">
    <property type="term" value="P:very long-chain fatty acid biosynthetic process"/>
    <property type="evidence" value="ECO:0007669"/>
    <property type="project" value="TreeGrafter"/>
</dbReference>
<keyword evidence="3 10" id="KW-0808">Transferase</keyword>
<comment type="catalytic activity">
    <reaction evidence="10">
        <text>an acyl-CoA + malonyl-CoA + H(+) = a 3-oxoacyl-CoA + CO2 + CoA</text>
        <dbReference type="Rhea" id="RHEA:50252"/>
        <dbReference type="ChEBI" id="CHEBI:15378"/>
        <dbReference type="ChEBI" id="CHEBI:16526"/>
        <dbReference type="ChEBI" id="CHEBI:57287"/>
        <dbReference type="ChEBI" id="CHEBI:57384"/>
        <dbReference type="ChEBI" id="CHEBI:58342"/>
        <dbReference type="ChEBI" id="CHEBI:90726"/>
    </reaction>
    <physiologicalReaction direction="left-to-right" evidence="10">
        <dbReference type="Rhea" id="RHEA:50253"/>
    </physiologicalReaction>
</comment>
<sequence>MEQIRTHIQPLAEQLKTQMQPLAEQLKTQMQPLANQLKTQIQPYAEQLLQKTEAYSWINLHLPSVQHPFGLELWPIFSKLFEGYAGYPAEEFDFIHNKTFMANGHHAIGVIVTYYIVIFGGQALLRATNASPLRLGFLFQLHNLVLTSVSLFLLLLMVEQLVPMVLANGIFWSICSKQAFAPKLVTLYYLNYLTKYLELIDTVFLILKRKKLLFLHTYHHGATALLCYTQLTGRTSVEWVPISLNLGVHVVMYWYYFLSARGIRVWWKEWVTRFQIVQFLIDLVFVYFATYSFYAYEYFNKYLPNMGTCYGTEEAAAYGYLILTSYLALFISFYIQSYRRGVSKKKSATHAAAKVAAETSNATTTGKSVHTTKATSRKA</sequence>
<gene>
    <name evidence="12" type="ORF">LANO_0H18030G</name>
</gene>
<keyword evidence="9 10" id="KW-0275">Fatty acid biosynthesis</keyword>
<comment type="similarity">
    <text evidence="10">Belongs to the ELO family.</text>
</comment>
<dbReference type="GO" id="GO:0009922">
    <property type="term" value="F:fatty acid elongase activity"/>
    <property type="evidence" value="ECO:0007669"/>
    <property type="project" value="InterPro"/>
</dbReference>
<name>A0A1G4KNC9_9SACH</name>
<feature type="transmembrane region" description="Helical" evidence="10">
    <location>
        <begin position="106"/>
        <end position="125"/>
    </location>
</feature>
<keyword evidence="7 10" id="KW-0443">Lipid metabolism</keyword>
<evidence type="ECO:0000256" key="3">
    <source>
        <dbReference type="ARBA" id="ARBA00022679"/>
    </source>
</evidence>
<keyword evidence="2 10" id="KW-0444">Lipid biosynthesis</keyword>
<protein>
    <recommendedName>
        <fullName evidence="10">Elongation of fatty acids protein</fullName>
        <ecNumber evidence="10">2.3.1.-</ecNumber>
    </recommendedName>
</protein>
<dbReference type="InterPro" id="IPR002076">
    <property type="entry name" value="ELO_fam"/>
</dbReference>
<evidence type="ECO:0000313" key="13">
    <source>
        <dbReference type="Proteomes" id="UP000189911"/>
    </source>
</evidence>
<comment type="subcellular location">
    <subcellularLocation>
        <location evidence="1">Membrane</location>
        <topology evidence="1">Multi-pass membrane protein</topology>
    </subcellularLocation>
</comment>
<dbReference type="Proteomes" id="UP000189911">
    <property type="component" value="Chromosome H"/>
</dbReference>
<organism evidence="12 13">
    <name type="scientific">Lachancea nothofagi CBS 11611</name>
    <dbReference type="NCBI Taxonomy" id="1266666"/>
    <lineage>
        <taxon>Eukaryota</taxon>
        <taxon>Fungi</taxon>
        <taxon>Dikarya</taxon>
        <taxon>Ascomycota</taxon>
        <taxon>Saccharomycotina</taxon>
        <taxon>Saccharomycetes</taxon>
        <taxon>Saccharomycetales</taxon>
        <taxon>Saccharomycetaceae</taxon>
        <taxon>Lachancea</taxon>
    </lineage>
</organism>
<feature type="transmembrane region" description="Helical" evidence="10">
    <location>
        <begin position="316"/>
        <end position="335"/>
    </location>
</feature>
<dbReference type="SUPFAM" id="SSF58113">
    <property type="entry name" value="Apolipoprotein A-I"/>
    <property type="match status" value="1"/>
</dbReference>
<dbReference type="GO" id="GO:0034625">
    <property type="term" value="P:fatty acid elongation, monounsaturated fatty acid"/>
    <property type="evidence" value="ECO:0007669"/>
    <property type="project" value="TreeGrafter"/>
</dbReference>
<keyword evidence="5 10" id="KW-0276">Fatty acid metabolism</keyword>
<dbReference type="GO" id="GO:0034626">
    <property type="term" value="P:fatty acid elongation, polyunsaturated fatty acid"/>
    <property type="evidence" value="ECO:0007669"/>
    <property type="project" value="TreeGrafter"/>
</dbReference>
<dbReference type="GO" id="GO:0019367">
    <property type="term" value="P:fatty acid elongation, saturated fatty acid"/>
    <property type="evidence" value="ECO:0007669"/>
    <property type="project" value="TreeGrafter"/>
</dbReference>
<dbReference type="EMBL" id="LT598447">
    <property type="protein sequence ID" value="SCV05917.1"/>
    <property type="molecule type" value="Genomic_DNA"/>
</dbReference>
<comment type="caution">
    <text evidence="10">Lacks conserved residue(s) required for the propagation of feature annotation.</text>
</comment>
<dbReference type="PANTHER" id="PTHR11157">
    <property type="entry name" value="FATTY ACID ACYL TRANSFERASE-RELATED"/>
    <property type="match status" value="1"/>
</dbReference>
<feature type="compositionally biased region" description="Polar residues" evidence="11">
    <location>
        <begin position="358"/>
        <end position="379"/>
    </location>
</feature>
<keyword evidence="8 10" id="KW-0472">Membrane</keyword>
<keyword evidence="13" id="KW-1185">Reference proteome</keyword>
<evidence type="ECO:0000256" key="7">
    <source>
        <dbReference type="ARBA" id="ARBA00023098"/>
    </source>
</evidence>
<reference evidence="13" key="1">
    <citation type="submission" date="2016-03" db="EMBL/GenBank/DDBJ databases">
        <authorList>
            <person name="Devillers Hugo."/>
        </authorList>
    </citation>
    <scope>NUCLEOTIDE SEQUENCE [LARGE SCALE GENOMIC DNA]</scope>
</reference>
<dbReference type="GO" id="GO:0030148">
    <property type="term" value="P:sphingolipid biosynthetic process"/>
    <property type="evidence" value="ECO:0007669"/>
    <property type="project" value="TreeGrafter"/>
</dbReference>
<dbReference type="AlphaFoldDB" id="A0A1G4KNC9"/>
<dbReference type="GO" id="GO:0005789">
    <property type="term" value="C:endoplasmic reticulum membrane"/>
    <property type="evidence" value="ECO:0007669"/>
    <property type="project" value="TreeGrafter"/>
</dbReference>
<dbReference type="EC" id="2.3.1.-" evidence="10"/>
<evidence type="ECO:0000313" key="12">
    <source>
        <dbReference type="EMBL" id="SCV05917.1"/>
    </source>
</evidence>
<dbReference type="Pfam" id="PF01151">
    <property type="entry name" value="ELO"/>
    <property type="match status" value="1"/>
</dbReference>
<feature type="transmembrane region" description="Helical" evidence="10">
    <location>
        <begin position="279"/>
        <end position="296"/>
    </location>
</feature>
<evidence type="ECO:0000256" key="6">
    <source>
        <dbReference type="ARBA" id="ARBA00022989"/>
    </source>
</evidence>
<evidence type="ECO:0000256" key="4">
    <source>
        <dbReference type="ARBA" id="ARBA00022692"/>
    </source>
</evidence>
<evidence type="ECO:0000256" key="5">
    <source>
        <dbReference type="ARBA" id="ARBA00022832"/>
    </source>
</evidence>